<feature type="domain" description="Thioredoxin" evidence="5">
    <location>
        <begin position="6"/>
        <end position="133"/>
    </location>
</feature>
<name>A0A1L3I988_9RHOB</name>
<keyword evidence="7" id="KW-1185">Reference proteome</keyword>
<dbReference type="Pfam" id="PF00085">
    <property type="entry name" value="Thioredoxin"/>
    <property type="match status" value="1"/>
</dbReference>
<dbReference type="InterPro" id="IPR036249">
    <property type="entry name" value="Thioredoxin-like_sf"/>
</dbReference>
<evidence type="ECO:0000256" key="4">
    <source>
        <dbReference type="ARBA" id="ARBA00023284"/>
    </source>
</evidence>
<dbReference type="EMBL" id="CP016364">
    <property type="protein sequence ID" value="APG48591.1"/>
    <property type="molecule type" value="Genomic_DNA"/>
</dbReference>
<dbReference type="OrthoDB" id="9790390at2"/>
<evidence type="ECO:0000256" key="1">
    <source>
        <dbReference type="ARBA" id="ARBA00022448"/>
    </source>
</evidence>
<keyword evidence="3" id="KW-1015">Disulfide bond</keyword>
<dbReference type="InterPro" id="IPR011990">
    <property type="entry name" value="TPR-like_helical_dom_sf"/>
</dbReference>
<protein>
    <submittedName>
        <fullName evidence="6">Thioredoxin-like protein</fullName>
    </submittedName>
</protein>
<dbReference type="GO" id="GO:0045454">
    <property type="term" value="P:cell redox homeostasis"/>
    <property type="evidence" value="ECO:0007669"/>
    <property type="project" value="TreeGrafter"/>
</dbReference>
<dbReference type="GO" id="GO:0015035">
    <property type="term" value="F:protein-disulfide reductase activity"/>
    <property type="evidence" value="ECO:0007669"/>
    <property type="project" value="TreeGrafter"/>
</dbReference>
<sequence>MVDILGGAGDMAPAGDLIKDVTEATFMQDVVDASMQAPVIVDFWAPWCGPCKTLGPALETAVTKAKGAVTMAKIDVDQNQRLVQALSQQGLPLQSIPTVVAFVQGRPIDMFQGNVAPTEIDEFIKRAIEAAGGSADGGLGEAVELAEQMLADGDIADAAQTFAAVIGEDDKNAAAYGGLARAHIALGELDQAEAVLNGAPAEISDAAEIEAAHAQIALARQAENAGPVTELRATVDAYPDDHQARFDLAQALHAAGDAEAAVEELLALFRKDREWNDGAAKAQLFTIFDALKANDPIVLNGRRKLSSMIFA</sequence>
<gene>
    <name evidence="6" type="ORF">PhaeoP97_03233</name>
</gene>
<dbReference type="InterPro" id="IPR013766">
    <property type="entry name" value="Thioredoxin_domain"/>
</dbReference>
<keyword evidence="1" id="KW-0813">Transport</keyword>
<reference evidence="7" key="1">
    <citation type="submission" date="2016-07" db="EMBL/GenBank/DDBJ databases">
        <title>Phaeobacter portensis sp. nov., a tropodithietic acid producing bacterium isolated from a German harbor.</title>
        <authorList>
            <person name="Freese H.M."/>
            <person name="Bunk B."/>
            <person name="Breider S."/>
            <person name="Brinkhoff T."/>
        </authorList>
    </citation>
    <scope>NUCLEOTIDE SEQUENCE [LARGE SCALE GENOMIC DNA]</scope>
    <source>
        <strain evidence="7">P97</strain>
    </source>
</reference>
<evidence type="ECO:0000313" key="7">
    <source>
        <dbReference type="Proteomes" id="UP000183859"/>
    </source>
</evidence>
<dbReference type="Gene3D" id="3.40.30.10">
    <property type="entry name" value="Glutaredoxin"/>
    <property type="match status" value="1"/>
</dbReference>
<dbReference type="SUPFAM" id="SSF48452">
    <property type="entry name" value="TPR-like"/>
    <property type="match status" value="1"/>
</dbReference>
<dbReference type="CDD" id="cd02956">
    <property type="entry name" value="ybbN"/>
    <property type="match status" value="1"/>
</dbReference>
<evidence type="ECO:0000256" key="2">
    <source>
        <dbReference type="ARBA" id="ARBA00022982"/>
    </source>
</evidence>
<organism evidence="6 7">
    <name type="scientific">Phaeobacter porticola</name>
    <dbReference type="NCBI Taxonomy" id="1844006"/>
    <lineage>
        <taxon>Bacteria</taxon>
        <taxon>Pseudomonadati</taxon>
        <taxon>Pseudomonadota</taxon>
        <taxon>Alphaproteobacteria</taxon>
        <taxon>Rhodobacterales</taxon>
        <taxon>Roseobacteraceae</taxon>
        <taxon>Phaeobacter</taxon>
    </lineage>
</organism>
<dbReference type="GO" id="GO:0006950">
    <property type="term" value="P:response to stress"/>
    <property type="evidence" value="ECO:0007669"/>
    <property type="project" value="UniProtKB-ARBA"/>
</dbReference>
<dbReference type="STRING" id="1844006.PhaeoP97_03233"/>
<dbReference type="AlphaFoldDB" id="A0A1L3I988"/>
<dbReference type="PRINTS" id="PR00421">
    <property type="entry name" value="THIOREDOXIN"/>
</dbReference>
<dbReference type="RefSeq" id="WP_072505900.1">
    <property type="nucleotide sequence ID" value="NZ_CP016364.1"/>
</dbReference>
<accession>A0A1L3I988</accession>
<dbReference type="Proteomes" id="UP000183859">
    <property type="component" value="Chromosome"/>
</dbReference>
<evidence type="ECO:0000256" key="3">
    <source>
        <dbReference type="ARBA" id="ARBA00023157"/>
    </source>
</evidence>
<evidence type="ECO:0000259" key="5">
    <source>
        <dbReference type="PROSITE" id="PS51352"/>
    </source>
</evidence>
<dbReference type="Pfam" id="PF14559">
    <property type="entry name" value="TPR_19"/>
    <property type="match status" value="1"/>
</dbReference>
<keyword evidence="4" id="KW-0676">Redox-active center</keyword>
<proteinExistence type="predicted"/>
<dbReference type="PANTHER" id="PTHR45663:SF11">
    <property type="entry name" value="GEO12009P1"/>
    <property type="match status" value="1"/>
</dbReference>
<dbReference type="PROSITE" id="PS00194">
    <property type="entry name" value="THIOREDOXIN_1"/>
    <property type="match status" value="1"/>
</dbReference>
<dbReference type="PROSITE" id="PS51352">
    <property type="entry name" value="THIOREDOXIN_2"/>
    <property type="match status" value="1"/>
</dbReference>
<keyword evidence="2" id="KW-0249">Electron transport</keyword>
<dbReference type="KEGG" id="php:PhaeoP97_03233"/>
<dbReference type="PANTHER" id="PTHR45663">
    <property type="entry name" value="GEO12009P1"/>
    <property type="match status" value="1"/>
</dbReference>
<evidence type="ECO:0000313" key="6">
    <source>
        <dbReference type="EMBL" id="APG48591.1"/>
    </source>
</evidence>
<dbReference type="SUPFAM" id="SSF52833">
    <property type="entry name" value="Thioredoxin-like"/>
    <property type="match status" value="1"/>
</dbReference>
<dbReference type="InterPro" id="IPR017937">
    <property type="entry name" value="Thioredoxin_CS"/>
</dbReference>
<dbReference type="Pfam" id="PF14561">
    <property type="entry name" value="TPR_20"/>
    <property type="match status" value="1"/>
</dbReference>
<dbReference type="GO" id="GO:0005829">
    <property type="term" value="C:cytosol"/>
    <property type="evidence" value="ECO:0007669"/>
    <property type="project" value="TreeGrafter"/>
</dbReference>
<dbReference type="Gene3D" id="1.25.40.10">
    <property type="entry name" value="Tetratricopeptide repeat domain"/>
    <property type="match status" value="2"/>
</dbReference>